<dbReference type="Proteomes" id="UP000636709">
    <property type="component" value="Unassembled WGS sequence"/>
</dbReference>
<evidence type="ECO:0000313" key="3">
    <source>
        <dbReference type="Proteomes" id="UP000636709"/>
    </source>
</evidence>
<organism evidence="2 3">
    <name type="scientific">Digitaria exilis</name>
    <dbReference type="NCBI Taxonomy" id="1010633"/>
    <lineage>
        <taxon>Eukaryota</taxon>
        <taxon>Viridiplantae</taxon>
        <taxon>Streptophyta</taxon>
        <taxon>Embryophyta</taxon>
        <taxon>Tracheophyta</taxon>
        <taxon>Spermatophyta</taxon>
        <taxon>Magnoliopsida</taxon>
        <taxon>Liliopsida</taxon>
        <taxon>Poales</taxon>
        <taxon>Poaceae</taxon>
        <taxon>PACMAD clade</taxon>
        <taxon>Panicoideae</taxon>
        <taxon>Panicodae</taxon>
        <taxon>Paniceae</taxon>
        <taxon>Anthephorinae</taxon>
        <taxon>Digitaria</taxon>
    </lineage>
</organism>
<dbReference type="OrthoDB" id="418242at2759"/>
<feature type="compositionally biased region" description="Low complexity" evidence="1">
    <location>
        <begin position="23"/>
        <end position="49"/>
    </location>
</feature>
<dbReference type="AlphaFoldDB" id="A0A835BFG8"/>
<evidence type="ECO:0000256" key="1">
    <source>
        <dbReference type="SAM" id="MobiDB-lite"/>
    </source>
</evidence>
<comment type="caution">
    <text evidence="2">The sequence shown here is derived from an EMBL/GenBank/DDBJ whole genome shotgun (WGS) entry which is preliminary data.</text>
</comment>
<evidence type="ECO:0000313" key="2">
    <source>
        <dbReference type="EMBL" id="KAF8695574.1"/>
    </source>
</evidence>
<feature type="region of interest" description="Disordered" evidence="1">
    <location>
        <begin position="217"/>
        <end position="237"/>
    </location>
</feature>
<accession>A0A835BFG8</accession>
<feature type="compositionally biased region" description="Basic residues" evidence="1">
    <location>
        <begin position="1"/>
        <end position="10"/>
    </location>
</feature>
<keyword evidence="3" id="KW-1185">Reference proteome</keyword>
<dbReference type="EMBL" id="JACEFO010001886">
    <property type="protein sequence ID" value="KAF8695574.1"/>
    <property type="molecule type" value="Genomic_DNA"/>
</dbReference>
<reference evidence="2" key="1">
    <citation type="submission" date="2020-07" db="EMBL/GenBank/DDBJ databases">
        <title>Genome sequence and genetic diversity analysis of an under-domesticated orphan crop, white fonio (Digitaria exilis).</title>
        <authorList>
            <person name="Bennetzen J.L."/>
            <person name="Chen S."/>
            <person name="Ma X."/>
            <person name="Wang X."/>
            <person name="Yssel A.E.J."/>
            <person name="Chaluvadi S.R."/>
            <person name="Johnson M."/>
            <person name="Gangashetty P."/>
            <person name="Hamidou F."/>
            <person name="Sanogo M.D."/>
            <person name="Zwaenepoel A."/>
            <person name="Wallace J."/>
            <person name="Van De Peer Y."/>
            <person name="Van Deynze A."/>
        </authorList>
    </citation>
    <scope>NUCLEOTIDE SEQUENCE</scope>
    <source>
        <tissue evidence="2">Leaves</tissue>
    </source>
</reference>
<proteinExistence type="predicted"/>
<name>A0A835BFG8_9POAL</name>
<gene>
    <name evidence="2" type="ORF">HU200_037423</name>
</gene>
<protein>
    <submittedName>
        <fullName evidence="2">Uncharacterized protein</fullName>
    </submittedName>
</protein>
<sequence length="237" mass="25922">MPCHRAHRAQHREPSGPGNQPTQPIIHQQQPQHQHSSSPLSVRLLLPSSFPKFLQPPHQHSSERASAKSTQTNPIPSPLLLLLPQRANSPAKFERHHLPSASRVSPADGATMDPGAGGAARAGFERACRLPNTVHSEIAPTVPLPNLPPAFGFDDLRDDEPLAAPDRPDMIMQAAEIARILADTDVSHLGFTEADNVDVDPTQCSWLWREVLKHNPDAFRVKPPAPPPTWQGKRSAD</sequence>
<feature type="region of interest" description="Disordered" evidence="1">
    <location>
        <begin position="1"/>
        <end position="77"/>
    </location>
</feature>